<evidence type="ECO:0000313" key="2">
    <source>
        <dbReference type="Proteomes" id="UP000054549"/>
    </source>
</evidence>
<reference evidence="1 2" key="1">
    <citation type="submission" date="2014-04" db="EMBL/GenBank/DDBJ databases">
        <title>Evolutionary Origins and Diversification of the Mycorrhizal Mutualists.</title>
        <authorList>
            <consortium name="DOE Joint Genome Institute"/>
            <consortium name="Mycorrhizal Genomics Consortium"/>
            <person name="Kohler A."/>
            <person name="Kuo A."/>
            <person name="Nagy L.G."/>
            <person name="Floudas D."/>
            <person name="Copeland A."/>
            <person name="Barry K.W."/>
            <person name="Cichocki N."/>
            <person name="Veneault-Fourrey C."/>
            <person name="LaButti K."/>
            <person name="Lindquist E.A."/>
            <person name="Lipzen A."/>
            <person name="Lundell T."/>
            <person name="Morin E."/>
            <person name="Murat C."/>
            <person name="Riley R."/>
            <person name="Ohm R."/>
            <person name="Sun H."/>
            <person name="Tunlid A."/>
            <person name="Henrissat B."/>
            <person name="Grigoriev I.V."/>
            <person name="Hibbett D.S."/>
            <person name="Martin F."/>
        </authorList>
    </citation>
    <scope>NUCLEOTIDE SEQUENCE [LARGE SCALE GENOMIC DNA]</scope>
    <source>
        <strain evidence="1 2">Koide BX008</strain>
    </source>
</reference>
<accession>A0A0C2X3X4</accession>
<dbReference type="AlphaFoldDB" id="A0A0C2X3X4"/>
<dbReference type="EMBL" id="KN818227">
    <property type="protein sequence ID" value="KIL68897.1"/>
    <property type="molecule type" value="Genomic_DNA"/>
</dbReference>
<dbReference type="Proteomes" id="UP000054549">
    <property type="component" value="Unassembled WGS sequence"/>
</dbReference>
<proteinExistence type="predicted"/>
<evidence type="ECO:0000313" key="1">
    <source>
        <dbReference type="EMBL" id="KIL68897.1"/>
    </source>
</evidence>
<dbReference type="OrthoDB" id="204784at2759"/>
<gene>
    <name evidence="1" type="ORF">M378DRAFT_70879</name>
</gene>
<dbReference type="HOGENOM" id="CLU_086246_0_0_1"/>
<organism evidence="1 2">
    <name type="scientific">Amanita muscaria (strain Koide BX008)</name>
    <dbReference type="NCBI Taxonomy" id="946122"/>
    <lineage>
        <taxon>Eukaryota</taxon>
        <taxon>Fungi</taxon>
        <taxon>Dikarya</taxon>
        <taxon>Basidiomycota</taxon>
        <taxon>Agaricomycotina</taxon>
        <taxon>Agaricomycetes</taxon>
        <taxon>Agaricomycetidae</taxon>
        <taxon>Agaricales</taxon>
        <taxon>Pluteineae</taxon>
        <taxon>Amanitaceae</taxon>
        <taxon>Amanita</taxon>
    </lineage>
</organism>
<name>A0A0C2X3X4_AMAMK</name>
<dbReference type="STRING" id="946122.A0A0C2X3X4"/>
<dbReference type="InParanoid" id="A0A0C2X3X4"/>
<keyword evidence="2" id="KW-1185">Reference proteome</keyword>
<protein>
    <submittedName>
        <fullName evidence="1">Uncharacterized protein</fullName>
    </submittedName>
</protein>
<sequence>MQDVDPFDHLINGDEPGIVLRTDFTDESAWETFHTKLREAEEEMMKAFPTGADEVEYAHTHDSNAHVQMEDTEDQQDDTASEESSDISASLITVINATVPQVRELFRDLTNVMALRLLNDVDIRHCPAPPPGMKRIQPPSRLIDQGGWQETYVGRTIWIYDTQSNIDQCARLVSQQGDIYGTATGDSWRARVTHICEIQFNLSYAGMKIDFGGQDRWDYSERKRNLAEVEMVQS</sequence>